<name>A0A1Y2J4C4_TRAC3</name>
<evidence type="ECO:0000313" key="1">
    <source>
        <dbReference type="EMBL" id="OSD08258.1"/>
    </source>
</evidence>
<accession>A0A1Y2J4C4</accession>
<dbReference type="OrthoDB" id="10300355at2759"/>
<sequence>MDAATNSTTANSTASFDVVRCNAGVPTYPFHATREEWTCSEIYLTTTNATADDKIVLATNFDLSQGRVLVTVPSVMPGDDYVVHLAASPNGINYTDFASDAFNITLRSD</sequence>
<gene>
    <name evidence="1" type="ORF">PYCCODRAFT_1429327</name>
</gene>
<evidence type="ECO:0000313" key="2">
    <source>
        <dbReference type="Proteomes" id="UP000193067"/>
    </source>
</evidence>
<dbReference type="Proteomes" id="UP000193067">
    <property type="component" value="Unassembled WGS sequence"/>
</dbReference>
<keyword evidence="2" id="KW-1185">Reference proteome</keyword>
<protein>
    <submittedName>
        <fullName evidence="1">Uncharacterized protein</fullName>
    </submittedName>
</protein>
<dbReference type="AlphaFoldDB" id="A0A1Y2J4C4"/>
<organism evidence="1 2">
    <name type="scientific">Trametes coccinea (strain BRFM310)</name>
    <name type="common">Pycnoporus coccineus</name>
    <dbReference type="NCBI Taxonomy" id="1353009"/>
    <lineage>
        <taxon>Eukaryota</taxon>
        <taxon>Fungi</taxon>
        <taxon>Dikarya</taxon>
        <taxon>Basidiomycota</taxon>
        <taxon>Agaricomycotina</taxon>
        <taxon>Agaricomycetes</taxon>
        <taxon>Polyporales</taxon>
        <taxon>Polyporaceae</taxon>
        <taxon>Trametes</taxon>
    </lineage>
</organism>
<reference evidence="1 2" key="1">
    <citation type="journal article" date="2015" name="Biotechnol. Biofuels">
        <title>Enhanced degradation of softwood versus hardwood by the white-rot fungus Pycnoporus coccineus.</title>
        <authorList>
            <person name="Couturier M."/>
            <person name="Navarro D."/>
            <person name="Chevret D."/>
            <person name="Henrissat B."/>
            <person name="Piumi F."/>
            <person name="Ruiz-Duenas F.J."/>
            <person name="Martinez A.T."/>
            <person name="Grigoriev I.V."/>
            <person name="Riley R."/>
            <person name="Lipzen A."/>
            <person name="Berrin J.G."/>
            <person name="Master E.R."/>
            <person name="Rosso M.N."/>
        </authorList>
    </citation>
    <scope>NUCLEOTIDE SEQUENCE [LARGE SCALE GENOMIC DNA]</scope>
    <source>
        <strain evidence="1 2">BRFM310</strain>
    </source>
</reference>
<proteinExistence type="predicted"/>
<dbReference type="EMBL" id="KZ084086">
    <property type="protein sequence ID" value="OSD08258.1"/>
    <property type="molecule type" value="Genomic_DNA"/>
</dbReference>